<evidence type="ECO:0000313" key="4">
    <source>
        <dbReference type="Proteomes" id="UP000289562"/>
    </source>
</evidence>
<sequence>MIFIKRKRTKNFTERPQVLPNDKINLKGAATKLLSLLLFSNKQCSKACIYGNRIGQLLHNLLLFTKYFLVLIRDFTKGISYFIHIHFLYFL</sequence>
<reference evidence="2 4" key="1">
    <citation type="submission" date="2017-12" db="EMBL/GenBank/DDBJ databases">
        <title>A pool of 800 enterococci isolated from chicken carcass rinse samples from New Zealand.</title>
        <authorList>
            <person name="Zhang J."/>
            <person name="Rogers L."/>
            <person name="Midwinter A."/>
            <person name="French N."/>
        </authorList>
    </citation>
    <scope>NUCLEOTIDE SEQUENCE [LARGE SCALE GENOMIC DNA]</scope>
    <source>
        <strain evidence="2 4">EN697</strain>
    </source>
</reference>
<dbReference type="AlphaFoldDB" id="A0A2H5DLI3"/>
<gene>
    <name evidence="2" type="ORF">CYQ77_09850</name>
    <name evidence="1" type="ORF">DKP91_10365</name>
</gene>
<dbReference type="Proteomes" id="UP000289562">
    <property type="component" value="Unassembled WGS sequence"/>
</dbReference>
<evidence type="ECO:0000313" key="1">
    <source>
        <dbReference type="EMBL" id="PZM55275.1"/>
    </source>
</evidence>
<comment type="caution">
    <text evidence="1">The sequence shown here is derived from an EMBL/GenBank/DDBJ whole genome shotgun (WGS) entry which is preliminary data.</text>
</comment>
<organism evidence="1 3">
    <name type="scientific">Enterococcus faecium</name>
    <name type="common">Streptococcus faecium</name>
    <dbReference type="NCBI Taxonomy" id="1352"/>
    <lineage>
        <taxon>Bacteria</taxon>
        <taxon>Bacillati</taxon>
        <taxon>Bacillota</taxon>
        <taxon>Bacilli</taxon>
        <taxon>Lactobacillales</taxon>
        <taxon>Enterococcaceae</taxon>
        <taxon>Enterococcus</taxon>
    </lineage>
</organism>
<evidence type="ECO:0000313" key="2">
    <source>
        <dbReference type="EMBL" id="RXU86468.1"/>
    </source>
</evidence>
<evidence type="ECO:0000313" key="3">
    <source>
        <dbReference type="Proteomes" id="UP000249070"/>
    </source>
</evidence>
<dbReference type="Proteomes" id="UP000249070">
    <property type="component" value="Unassembled WGS sequence"/>
</dbReference>
<dbReference type="EMBL" id="PJVH01000032">
    <property type="protein sequence ID" value="RXU86468.1"/>
    <property type="molecule type" value="Genomic_DNA"/>
</dbReference>
<reference evidence="1 3" key="2">
    <citation type="submission" date="2018-05" db="EMBL/GenBank/DDBJ databases">
        <title>Vancomycin-resistant Enterococcus faecium strain from Chelyabinsk, Russia.</title>
        <authorList>
            <person name="Gostev V."/>
            <person name="Goncharov A."/>
            <person name="Kolodzhieva V."/>
            <person name="Suvorov A."/>
            <person name="Sidorenko S."/>
            <person name="Zueva L."/>
        </authorList>
    </citation>
    <scope>NUCLEOTIDE SEQUENCE [LARGE SCALE GENOMIC DNA]</scope>
    <source>
        <strain evidence="1 3">20</strain>
    </source>
</reference>
<protein>
    <submittedName>
        <fullName evidence="1">Uncharacterized protein</fullName>
    </submittedName>
</protein>
<proteinExistence type="predicted"/>
<name>A0A2H5DLI3_ENTFC</name>
<accession>A0A2H5DLI3</accession>
<dbReference type="EMBL" id="QHGU01000052">
    <property type="protein sequence ID" value="PZM55275.1"/>
    <property type="molecule type" value="Genomic_DNA"/>
</dbReference>